<evidence type="ECO:0000313" key="3">
    <source>
        <dbReference type="Proteomes" id="UP001327560"/>
    </source>
</evidence>
<protein>
    <submittedName>
        <fullName evidence="2">Uncharacterized protein</fullName>
    </submittedName>
</protein>
<evidence type="ECO:0000256" key="1">
    <source>
        <dbReference type="SAM" id="Phobius"/>
    </source>
</evidence>
<sequence length="195" mass="21551">MERFSVLHRPPLPSIQPRLPLRNAVAPPAAIDLRGAKSRRRKGGRRRRTAIWPSIDAEALRRAAVSLATNLLGPPRREPLDLLFLLGGDGGSMGGGRRGFWGGSGGGGWFGGWGRRRRGREMVELLLSMAVAAVLGMTPEKELTAGMTLLGLKNKNKAWRRGIGAVALAFLVCFLAWRGLRRRRNGRLKWGYRPW</sequence>
<organism evidence="2 3">
    <name type="scientific">Canna indica</name>
    <name type="common">Indian-shot</name>
    <dbReference type="NCBI Taxonomy" id="4628"/>
    <lineage>
        <taxon>Eukaryota</taxon>
        <taxon>Viridiplantae</taxon>
        <taxon>Streptophyta</taxon>
        <taxon>Embryophyta</taxon>
        <taxon>Tracheophyta</taxon>
        <taxon>Spermatophyta</taxon>
        <taxon>Magnoliopsida</taxon>
        <taxon>Liliopsida</taxon>
        <taxon>Zingiberales</taxon>
        <taxon>Cannaceae</taxon>
        <taxon>Canna</taxon>
    </lineage>
</organism>
<reference evidence="2 3" key="1">
    <citation type="submission" date="2023-10" db="EMBL/GenBank/DDBJ databases">
        <title>Chromosome-scale genome assembly provides insights into flower coloration mechanisms of Canna indica.</title>
        <authorList>
            <person name="Li C."/>
        </authorList>
    </citation>
    <scope>NUCLEOTIDE SEQUENCE [LARGE SCALE GENOMIC DNA]</scope>
    <source>
        <tissue evidence="2">Flower</tissue>
    </source>
</reference>
<keyword evidence="1" id="KW-0812">Transmembrane</keyword>
<accession>A0AAQ3JTZ5</accession>
<dbReference type="EMBL" id="CP136891">
    <property type="protein sequence ID" value="WOK95986.1"/>
    <property type="molecule type" value="Genomic_DNA"/>
</dbReference>
<dbReference type="AlphaFoldDB" id="A0AAQ3JTZ5"/>
<dbReference type="Proteomes" id="UP001327560">
    <property type="component" value="Chromosome 2"/>
</dbReference>
<keyword evidence="1" id="KW-1133">Transmembrane helix</keyword>
<keyword evidence="3" id="KW-1185">Reference proteome</keyword>
<proteinExistence type="predicted"/>
<feature type="transmembrane region" description="Helical" evidence="1">
    <location>
        <begin position="158"/>
        <end position="177"/>
    </location>
</feature>
<name>A0AAQ3JTZ5_9LILI</name>
<keyword evidence="1" id="KW-0472">Membrane</keyword>
<gene>
    <name evidence="2" type="ORF">Cni_G04693</name>
</gene>
<evidence type="ECO:0000313" key="2">
    <source>
        <dbReference type="EMBL" id="WOK95986.1"/>
    </source>
</evidence>
<feature type="transmembrane region" description="Helical" evidence="1">
    <location>
        <begin position="122"/>
        <end position="138"/>
    </location>
</feature>